<evidence type="ECO:0000256" key="1">
    <source>
        <dbReference type="SAM" id="MobiDB-lite"/>
    </source>
</evidence>
<sequence length="262" mass="28438">MFPELINSMEMLGGKYAVLYVSDPFRSIQLPYHEELERFLAEGAGGNASLNSTHCDEVCQIKSSLLEGVLATLAKCQHRSLVEVRPSLFPSLISAITLAVALLCVAAVSARPERPQLEHARPGNAKPSNPRHGSPRLDLVVLHLRISPDSARLGSPRSKHAWANSALLGLELIVLDPTMLDSMVLEEIVSGPSVLDLVLLCPVVLNVVVRYPFPAQLPDCSQRNNARSGNSRPGSARRSLSCNSRRGHDLLMDILEVVGGEM</sequence>
<proteinExistence type="predicted"/>
<evidence type="ECO:0000313" key="2">
    <source>
        <dbReference type="EMBL" id="KAG6781861.1"/>
    </source>
</evidence>
<name>A0A8X8A515_POPTO</name>
<dbReference type="Proteomes" id="UP000886885">
    <property type="component" value="Chromosome 3A"/>
</dbReference>
<feature type="region of interest" description="Disordered" evidence="1">
    <location>
        <begin position="220"/>
        <end position="242"/>
    </location>
</feature>
<feature type="region of interest" description="Disordered" evidence="1">
    <location>
        <begin position="115"/>
        <end position="135"/>
    </location>
</feature>
<comment type="caution">
    <text evidence="2">The sequence shown here is derived from an EMBL/GenBank/DDBJ whole genome shotgun (WGS) entry which is preliminary data.</text>
</comment>
<evidence type="ECO:0000313" key="3">
    <source>
        <dbReference type="Proteomes" id="UP000886885"/>
    </source>
</evidence>
<reference evidence="2" key="1">
    <citation type="journal article" date="2020" name="bioRxiv">
        <title>Hybrid origin of Populus tomentosa Carr. identified through genome sequencing and phylogenomic analysis.</title>
        <authorList>
            <person name="An X."/>
            <person name="Gao K."/>
            <person name="Chen Z."/>
            <person name="Li J."/>
            <person name="Yang X."/>
            <person name="Yang X."/>
            <person name="Zhou J."/>
            <person name="Guo T."/>
            <person name="Zhao T."/>
            <person name="Huang S."/>
            <person name="Miao D."/>
            <person name="Khan W.U."/>
            <person name="Rao P."/>
            <person name="Ye M."/>
            <person name="Lei B."/>
            <person name="Liao W."/>
            <person name="Wang J."/>
            <person name="Ji L."/>
            <person name="Li Y."/>
            <person name="Guo B."/>
            <person name="Mustafa N.S."/>
            <person name="Li S."/>
            <person name="Yun Q."/>
            <person name="Keller S.R."/>
            <person name="Mao J."/>
            <person name="Zhang R."/>
            <person name="Strauss S.H."/>
        </authorList>
    </citation>
    <scope>NUCLEOTIDE SEQUENCE</scope>
    <source>
        <strain evidence="2">GM15</strain>
        <tissue evidence="2">Leaf</tissue>
    </source>
</reference>
<gene>
    <name evidence="2" type="ORF">POTOM_011244</name>
</gene>
<dbReference type="AlphaFoldDB" id="A0A8X8A515"/>
<organism evidence="2 3">
    <name type="scientific">Populus tomentosa</name>
    <name type="common">Chinese white poplar</name>
    <dbReference type="NCBI Taxonomy" id="118781"/>
    <lineage>
        <taxon>Eukaryota</taxon>
        <taxon>Viridiplantae</taxon>
        <taxon>Streptophyta</taxon>
        <taxon>Embryophyta</taxon>
        <taxon>Tracheophyta</taxon>
        <taxon>Spermatophyta</taxon>
        <taxon>Magnoliopsida</taxon>
        <taxon>eudicotyledons</taxon>
        <taxon>Gunneridae</taxon>
        <taxon>Pentapetalae</taxon>
        <taxon>rosids</taxon>
        <taxon>fabids</taxon>
        <taxon>Malpighiales</taxon>
        <taxon>Salicaceae</taxon>
        <taxon>Saliceae</taxon>
        <taxon>Populus</taxon>
    </lineage>
</organism>
<dbReference type="PANTHER" id="PTHR35285">
    <property type="entry name" value="2-C-METHYL-D-ERYTHRITOL 4-PHOSPHATE CYTIDYLYLTRANSFERASE"/>
    <property type="match status" value="1"/>
</dbReference>
<dbReference type="EMBL" id="JAAWWB010000005">
    <property type="protein sequence ID" value="KAG6781861.1"/>
    <property type="molecule type" value="Genomic_DNA"/>
</dbReference>
<accession>A0A8X8A515</accession>
<protein>
    <submittedName>
        <fullName evidence="2">Uncharacterized protein</fullName>
    </submittedName>
</protein>
<keyword evidence="3" id="KW-1185">Reference proteome</keyword>
<dbReference type="PANTHER" id="PTHR35285:SF1">
    <property type="entry name" value="2-C-METHYL-D-ERYTHRITOL 4-PHOSPHATE CYTIDYLYLTRANSFERASE"/>
    <property type="match status" value="1"/>
</dbReference>